<evidence type="ECO:0000313" key="6">
    <source>
        <dbReference type="EMBL" id="CAH0548922.1"/>
    </source>
</evidence>
<dbReference type="InterPro" id="IPR036188">
    <property type="entry name" value="FAD/NAD-bd_sf"/>
</dbReference>
<dbReference type="InterPro" id="IPR000172">
    <property type="entry name" value="GMC_OxRdtase_N"/>
</dbReference>
<comment type="similarity">
    <text evidence="1 3">Belongs to the GMC oxidoreductase family.</text>
</comment>
<dbReference type="InterPro" id="IPR012132">
    <property type="entry name" value="GMC_OxRdtase"/>
</dbReference>
<dbReference type="SUPFAM" id="SSF51905">
    <property type="entry name" value="FAD/NAD(P)-binding domain"/>
    <property type="match status" value="1"/>
</dbReference>
<dbReference type="EMBL" id="OV121141">
    <property type="protein sequence ID" value="CAH0548922.1"/>
    <property type="molecule type" value="Genomic_DNA"/>
</dbReference>
<dbReference type="AlphaFoldDB" id="A0A9P0AU17"/>
<dbReference type="GO" id="GO:0016614">
    <property type="term" value="F:oxidoreductase activity, acting on CH-OH group of donors"/>
    <property type="evidence" value="ECO:0007669"/>
    <property type="project" value="InterPro"/>
</dbReference>
<keyword evidence="7" id="KW-1185">Reference proteome</keyword>
<evidence type="ECO:0000256" key="1">
    <source>
        <dbReference type="ARBA" id="ARBA00010790"/>
    </source>
</evidence>
<dbReference type="PIRSF" id="PIRSF000137">
    <property type="entry name" value="Alcohol_oxidase"/>
    <property type="match status" value="1"/>
</dbReference>
<dbReference type="PROSITE" id="PS00623">
    <property type="entry name" value="GMC_OXRED_1"/>
    <property type="match status" value="1"/>
</dbReference>
<dbReference type="Proteomes" id="UP001154078">
    <property type="component" value="Chromosome 10"/>
</dbReference>
<protein>
    <recommendedName>
        <fullName evidence="4 5">Glucose-methanol-choline oxidoreductase N-terminal domain-containing protein</fullName>
    </recommendedName>
</protein>
<accession>A0A9P0AU17</accession>
<proteinExistence type="inferred from homology"/>
<dbReference type="PROSITE" id="PS00624">
    <property type="entry name" value="GMC_OXRED_2"/>
    <property type="match status" value="1"/>
</dbReference>
<sequence length="617" mass="68362">MDPLSSIQNPCPGSIQGATPTHLFLTLINTLFAAQCQFNMAHQYPEDHSKKIKDGDRFDFIVVGSGAAGSALANKLSENGRYDVLVLEAGGIPSTTSEIPSLLFSLQDTPEDWQYKTAPSPHNCLGFKDKTCVYPRGKLLGGSTSINAMLYVRGNKRDYDNWAKLGNPGWDYESVMKTFKSFENVDEGLLKGSTDYGRGGYLDISRYESDEPIKESIKGAVQELGYKITKAEANLGYFDSLWIVKNGVRQNAGKSFLGKVKDRKNLFVSMNSQVTKVIIEGKVAKGVEVKIGDDILTIKAKKEVILSAGTIGSSQLLMLSGVGPKQHLKDLGIEVIEDLNVGENLQDHCIYPGFMIKLDNNAVNPYHIIDELHKYFMYQKGDLAGISITNFMGFINTKNDSEYPNIQFHHELKPQNDNYLLGEITGCAKFDDEVAKSKIEANKLAPTANFYPILLNPKSTGTILLNSKNPLDKPLINPNYFTDEHDEDINLLLEGIRFSEKILQTDSFKKHNPQLVDLKIPNCKAHKFQSDEHYKCALRNLGTTLYHPVGTCKMGPKSDPTSVVDPRLKVHGIQNLRVADASIMPKITSGNTMAPSIMIGFKAGDIILEDLNRKTEL</sequence>
<dbReference type="PANTHER" id="PTHR11552">
    <property type="entry name" value="GLUCOSE-METHANOL-CHOLINE GMC OXIDOREDUCTASE"/>
    <property type="match status" value="1"/>
</dbReference>
<dbReference type="Gene3D" id="3.30.560.10">
    <property type="entry name" value="Glucose Oxidase, domain 3"/>
    <property type="match status" value="1"/>
</dbReference>
<dbReference type="GO" id="GO:0050660">
    <property type="term" value="F:flavin adenine dinucleotide binding"/>
    <property type="evidence" value="ECO:0007669"/>
    <property type="project" value="InterPro"/>
</dbReference>
<evidence type="ECO:0000259" key="5">
    <source>
        <dbReference type="PROSITE" id="PS00624"/>
    </source>
</evidence>
<feature type="domain" description="Glucose-methanol-choline oxidoreductase N-terminal" evidence="5">
    <location>
        <begin position="309"/>
        <end position="323"/>
    </location>
</feature>
<gene>
    <name evidence="6" type="ORF">MELIAE_LOCUS2266</name>
</gene>
<comment type="cofactor">
    <cofactor evidence="2">
        <name>FAD</name>
        <dbReference type="ChEBI" id="CHEBI:57692"/>
    </cofactor>
</comment>
<feature type="binding site" evidence="2">
    <location>
        <position position="274"/>
    </location>
    <ligand>
        <name>FAD</name>
        <dbReference type="ChEBI" id="CHEBI:57692"/>
    </ligand>
</feature>
<dbReference type="OrthoDB" id="269227at2759"/>
<dbReference type="InterPro" id="IPR007867">
    <property type="entry name" value="GMC_OxRtase_C"/>
</dbReference>
<feature type="domain" description="Glucose-methanol-choline oxidoreductase N-terminal" evidence="4">
    <location>
        <begin position="137"/>
        <end position="160"/>
    </location>
</feature>
<keyword evidence="3" id="KW-0285">Flavoprotein</keyword>
<reference evidence="6" key="1">
    <citation type="submission" date="2021-12" db="EMBL/GenBank/DDBJ databases">
        <authorList>
            <person name="King R."/>
        </authorList>
    </citation>
    <scope>NUCLEOTIDE SEQUENCE</scope>
</reference>
<evidence type="ECO:0000256" key="2">
    <source>
        <dbReference type="PIRSR" id="PIRSR000137-2"/>
    </source>
</evidence>
<dbReference type="Gene3D" id="3.50.50.60">
    <property type="entry name" value="FAD/NAD(P)-binding domain"/>
    <property type="match status" value="1"/>
</dbReference>
<evidence type="ECO:0000256" key="3">
    <source>
        <dbReference type="RuleBase" id="RU003968"/>
    </source>
</evidence>
<evidence type="ECO:0000313" key="7">
    <source>
        <dbReference type="Proteomes" id="UP001154078"/>
    </source>
</evidence>
<keyword evidence="2 3" id="KW-0274">FAD</keyword>
<dbReference type="SUPFAM" id="SSF54373">
    <property type="entry name" value="FAD-linked reductases, C-terminal domain"/>
    <property type="match status" value="1"/>
</dbReference>
<evidence type="ECO:0000259" key="4">
    <source>
        <dbReference type="PROSITE" id="PS00623"/>
    </source>
</evidence>
<dbReference type="Pfam" id="PF00732">
    <property type="entry name" value="GMC_oxred_N"/>
    <property type="match status" value="1"/>
</dbReference>
<name>A0A9P0AU17_BRAAE</name>
<organism evidence="6 7">
    <name type="scientific">Brassicogethes aeneus</name>
    <name type="common">Rape pollen beetle</name>
    <name type="synonym">Meligethes aeneus</name>
    <dbReference type="NCBI Taxonomy" id="1431903"/>
    <lineage>
        <taxon>Eukaryota</taxon>
        <taxon>Metazoa</taxon>
        <taxon>Ecdysozoa</taxon>
        <taxon>Arthropoda</taxon>
        <taxon>Hexapoda</taxon>
        <taxon>Insecta</taxon>
        <taxon>Pterygota</taxon>
        <taxon>Neoptera</taxon>
        <taxon>Endopterygota</taxon>
        <taxon>Coleoptera</taxon>
        <taxon>Polyphaga</taxon>
        <taxon>Cucujiformia</taxon>
        <taxon>Nitidulidae</taxon>
        <taxon>Meligethinae</taxon>
        <taxon>Brassicogethes</taxon>
    </lineage>
</organism>
<dbReference type="PANTHER" id="PTHR11552:SF215">
    <property type="entry name" value="FI02019P"/>
    <property type="match status" value="1"/>
</dbReference>
<dbReference type="Pfam" id="PF05199">
    <property type="entry name" value="GMC_oxred_C"/>
    <property type="match status" value="1"/>
</dbReference>